<evidence type="ECO:0000313" key="8">
    <source>
        <dbReference type="EMBL" id="TXL72235.1"/>
    </source>
</evidence>
<feature type="transmembrane region" description="Helical" evidence="7">
    <location>
        <begin position="47"/>
        <end position="67"/>
    </location>
</feature>
<dbReference type="Pfam" id="PF03994">
    <property type="entry name" value="DUF350"/>
    <property type="match status" value="1"/>
</dbReference>
<accession>A0A5C8PF06</accession>
<dbReference type="EMBL" id="VDUZ01000035">
    <property type="protein sequence ID" value="TXL72235.1"/>
    <property type="molecule type" value="Genomic_DNA"/>
</dbReference>
<dbReference type="OrthoDB" id="5395971at2"/>
<dbReference type="Proteomes" id="UP000321638">
    <property type="component" value="Unassembled WGS sequence"/>
</dbReference>
<evidence type="ECO:0000256" key="1">
    <source>
        <dbReference type="ARBA" id="ARBA00004651"/>
    </source>
</evidence>
<comment type="subcellular location">
    <subcellularLocation>
        <location evidence="1">Cell membrane</location>
        <topology evidence="1">Multi-pass membrane protein</topology>
    </subcellularLocation>
</comment>
<evidence type="ECO:0000256" key="5">
    <source>
        <dbReference type="ARBA" id="ARBA00022989"/>
    </source>
</evidence>
<evidence type="ECO:0000256" key="4">
    <source>
        <dbReference type="ARBA" id="ARBA00022692"/>
    </source>
</evidence>
<feature type="transmembrane region" description="Helical" evidence="7">
    <location>
        <begin position="79"/>
        <end position="101"/>
    </location>
</feature>
<dbReference type="AlphaFoldDB" id="A0A5C8PF06"/>
<dbReference type="PANTHER" id="PTHR40043:SF1">
    <property type="entry name" value="UPF0719 INNER MEMBRANE PROTEIN YJFL"/>
    <property type="match status" value="1"/>
</dbReference>
<keyword evidence="9" id="KW-1185">Reference proteome</keyword>
<protein>
    <submittedName>
        <fullName evidence="8">DUF350 domain-containing protein</fullName>
    </submittedName>
</protein>
<keyword evidence="5 7" id="KW-1133">Transmembrane helix</keyword>
<evidence type="ECO:0000256" key="6">
    <source>
        <dbReference type="ARBA" id="ARBA00023136"/>
    </source>
</evidence>
<name>A0A5C8PF06_9HYPH</name>
<organism evidence="8 9">
    <name type="scientific">Vineibacter terrae</name>
    <dbReference type="NCBI Taxonomy" id="2586908"/>
    <lineage>
        <taxon>Bacteria</taxon>
        <taxon>Pseudomonadati</taxon>
        <taxon>Pseudomonadota</taxon>
        <taxon>Alphaproteobacteria</taxon>
        <taxon>Hyphomicrobiales</taxon>
        <taxon>Vineibacter</taxon>
    </lineage>
</organism>
<sequence length="137" mass="14473">MEEFAHFSASIFKFLAYLLVALALAGVFLIAYMRVTPYNEIELVRKGNMAAALSMSGAFLGFCAPLASTIAHSISILDVVIWAIVALVVQVLVHFACRFLIPGLVRLIEQDANVAAGALSGGLALGIGVLNAACLTY</sequence>
<evidence type="ECO:0000313" key="9">
    <source>
        <dbReference type="Proteomes" id="UP000321638"/>
    </source>
</evidence>
<proteinExistence type="inferred from homology"/>
<gene>
    <name evidence="8" type="ORF">FHP25_26780</name>
</gene>
<comment type="similarity">
    <text evidence="2">Belongs to the UPF0719 family.</text>
</comment>
<feature type="transmembrane region" description="Helical" evidence="7">
    <location>
        <begin position="113"/>
        <end position="133"/>
    </location>
</feature>
<evidence type="ECO:0000256" key="7">
    <source>
        <dbReference type="SAM" id="Phobius"/>
    </source>
</evidence>
<dbReference type="PANTHER" id="PTHR40043">
    <property type="entry name" value="UPF0719 INNER MEMBRANE PROTEIN YJFL"/>
    <property type="match status" value="1"/>
</dbReference>
<evidence type="ECO:0000256" key="3">
    <source>
        <dbReference type="ARBA" id="ARBA00022475"/>
    </source>
</evidence>
<evidence type="ECO:0000256" key="2">
    <source>
        <dbReference type="ARBA" id="ARBA00005779"/>
    </source>
</evidence>
<dbReference type="GO" id="GO:0005886">
    <property type="term" value="C:plasma membrane"/>
    <property type="evidence" value="ECO:0007669"/>
    <property type="project" value="UniProtKB-SubCell"/>
</dbReference>
<dbReference type="InterPro" id="IPR007140">
    <property type="entry name" value="DUF350"/>
</dbReference>
<keyword evidence="4 7" id="KW-0812">Transmembrane</keyword>
<comment type="caution">
    <text evidence="8">The sequence shown here is derived from an EMBL/GenBank/DDBJ whole genome shotgun (WGS) entry which is preliminary data.</text>
</comment>
<keyword evidence="6 7" id="KW-0472">Membrane</keyword>
<feature type="transmembrane region" description="Helical" evidence="7">
    <location>
        <begin position="14"/>
        <end position="35"/>
    </location>
</feature>
<reference evidence="8 9" key="1">
    <citation type="submission" date="2019-06" db="EMBL/GenBank/DDBJ databases">
        <title>New taxonomy in bacterial strain CC-CFT640, isolated from vineyard.</title>
        <authorList>
            <person name="Lin S.-Y."/>
            <person name="Tsai C.-F."/>
            <person name="Young C.-C."/>
        </authorList>
    </citation>
    <scope>NUCLEOTIDE SEQUENCE [LARGE SCALE GENOMIC DNA]</scope>
    <source>
        <strain evidence="8 9">CC-CFT640</strain>
    </source>
</reference>
<dbReference type="RefSeq" id="WP_147850056.1">
    <property type="nucleotide sequence ID" value="NZ_VDUZ01000035.1"/>
</dbReference>
<keyword evidence="3" id="KW-1003">Cell membrane</keyword>